<name>A0A6L5Y9Y1_9BACT</name>
<dbReference type="PANTHER" id="PTHR45753:SF6">
    <property type="entry name" value="ASPARTATE CARBAMOYLTRANSFERASE"/>
    <property type="match status" value="1"/>
</dbReference>
<dbReference type="NCBIfam" id="TIGR00670">
    <property type="entry name" value="asp_carb_tr"/>
    <property type="match status" value="1"/>
</dbReference>
<dbReference type="InterPro" id="IPR006130">
    <property type="entry name" value="Asp/Orn_carbamoylTrfase"/>
</dbReference>
<feature type="binding site" evidence="7">
    <location>
        <position position="267"/>
    </location>
    <ligand>
        <name>carbamoyl phosphate</name>
        <dbReference type="ChEBI" id="CHEBI:58228"/>
    </ligand>
</feature>
<gene>
    <name evidence="7" type="primary">pyrB</name>
    <name evidence="10" type="ORF">FYJ74_02560</name>
</gene>
<feature type="binding site" evidence="7">
    <location>
        <position position="141"/>
    </location>
    <ligand>
        <name>carbamoyl phosphate</name>
        <dbReference type="ChEBI" id="CHEBI:58228"/>
    </ligand>
</feature>
<dbReference type="InterPro" id="IPR002082">
    <property type="entry name" value="Asp_carbamoyltransf"/>
</dbReference>
<comment type="caution">
    <text evidence="10">The sequence shown here is derived from an EMBL/GenBank/DDBJ whole genome shotgun (WGS) entry which is preliminary data.</text>
</comment>
<dbReference type="AlphaFoldDB" id="A0A6L5Y9Y1"/>
<dbReference type="Pfam" id="PF00185">
    <property type="entry name" value="OTCace"/>
    <property type="match status" value="1"/>
</dbReference>
<dbReference type="Proteomes" id="UP000473699">
    <property type="component" value="Unassembled WGS sequence"/>
</dbReference>
<dbReference type="EC" id="2.1.3.2" evidence="7"/>
<evidence type="ECO:0000256" key="5">
    <source>
        <dbReference type="ARBA" id="ARBA00043884"/>
    </source>
</evidence>
<feature type="binding site" evidence="7">
    <location>
        <position position="225"/>
    </location>
    <ligand>
        <name>L-aspartate</name>
        <dbReference type="ChEBI" id="CHEBI:29991"/>
    </ligand>
</feature>
<feature type="binding site" evidence="7">
    <location>
        <position position="138"/>
    </location>
    <ligand>
        <name>carbamoyl phosphate</name>
        <dbReference type="ChEBI" id="CHEBI:58228"/>
    </ligand>
</feature>
<dbReference type="PRINTS" id="PR00101">
    <property type="entry name" value="ATCASE"/>
</dbReference>
<feature type="binding site" evidence="7">
    <location>
        <position position="60"/>
    </location>
    <ligand>
        <name>carbamoyl phosphate</name>
        <dbReference type="ChEBI" id="CHEBI:58228"/>
    </ligand>
</feature>
<feature type="binding site" evidence="7">
    <location>
        <position position="109"/>
    </location>
    <ligand>
        <name>carbamoyl phosphate</name>
        <dbReference type="ChEBI" id="CHEBI:58228"/>
    </ligand>
</feature>
<feature type="binding site" evidence="7">
    <location>
        <position position="171"/>
    </location>
    <ligand>
        <name>L-aspartate</name>
        <dbReference type="ChEBI" id="CHEBI:29991"/>
    </ligand>
</feature>
<dbReference type="GO" id="GO:0016597">
    <property type="term" value="F:amino acid binding"/>
    <property type="evidence" value="ECO:0007669"/>
    <property type="project" value="InterPro"/>
</dbReference>
<evidence type="ECO:0000256" key="4">
    <source>
        <dbReference type="ARBA" id="ARBA00022975"/>
    </source>
</evidence>
<dbReference type="UniPathway" id="UPA00070">
    <property type="reaction ID" value="UER00116"/>
</dbReference>
<dbReference type="EMBL" id="VUNH01000002">
    <property type="protein sequence ID" value="MST54935.1"/>
    <property type="molecule type" value="Genomic_DNA"/>
</dbReference>
<comment type="subunit">
    <text evidence="7">Heterododecamer (2C3:3R2) of six catalytic PyrB chains organized as two trimers (C3), and six regulatory PyrI chains organized as three dimers (R2).</text>
</comment>
<dbReference type="Gene3D" id="3.40.50.1370">
    <property type="entry name" value="Aspartate/ornithine carbamoyltransferase"/>
    <property type="match status" value="2"/>
</dbReference>
<dbReference type="Pfam" id="PF02729">
    <property type="entry name" value="OTCace_N"/>
    <property type="match status" value="1"/>
</dbReference>
<evidence type="ECO:0000256" key="7">
    <source>
        <dbReference type="HAMAP-Rule" id="MF_00001"/>
    </source>
</evidence>
<dbReference type="GO" id="GO:0005829">
    <property type="term" value="C:cytosol"/>
    <property type="evidence" value="ECO:0007669"/>
    <property type="project" value="TreeGrafter"/>
</dbReference>
<feature type="domain" description="Aspartate/ornithine carbamoyltransferase carbamoyl-P binding" evidence="9">
    <location>
        <begin position="6"/>
        <end position="148"/>
    </location>
</feature>
<comment type="pathway">
    <text evidence="1 7">Pyrimidine metabolism; UMP biosynthesis via de novo pathway; (S)-dihydroorotate from bicarbonate: step 2/3.</text>
</comment>
<evidence type="ECO:0000256" key="1">
    <source>
        <dbReference type="ARBA" id="ARBA00004852"/>
    </source>
</evidence>
<organism evidence="10 11">
    <name type="scientific">Pyramidobacter porci</name>
    <dbReference type="NCBI Taxonomy" id="2605789"/>
    <lineage>
        <taxon>Bacteria</taxon>
        <taxon>Thermotogati</taxon>
        <taxon>Synergistota</taxon>
        <taxon>Synergistia</taxon>
        <taxon>Synergistales</taxon>
        <taxon>Dethiosulfovibrionaceae</taxon>
        <taxon>Pyramidobacter</taxon>
    </lineage>
</organism>
<dbReference type="SUPFAM" id="SSF53671">
    <property type="entry name" value="Aspartate/ornithine carbamoyltransferase"/>
    <property type="match status" value="1"/>
</dbReference>
<evidence type="ECO:0000259" key="9">
    <source>
        <dbReference type="Pfam" id="PF02729"/>
    </source>
</evidence>
<feature type="binding site" evidence="7">
    <location>
        <position position="266"/>
    </location>
    <ligand>
        <name>carbamoyl phosphate</name>
        <dbReference type="ChEBI" id="CHEBI:58228"/>
    </ligand>
</feature>
<accession>A0A6L5Y9Y1</accession>
<evidence type="ECO:0000313" key="11">
    <source>
        <dbReference type="Proteomes" id="UP000473699"/>
    </source>
</evidence>
<proteinExistence type="inferred from homology"/>
<dbReference type="PROSITE" id="PS00097">
    <property type="entry name" value="CARBAMOYLTRANSFERASE"/>
    <property type="match status" value="1"/>
</dbReference>
<dbReference type="GO" id="GO:0044205">
    <property type="term" value="P:'de novo' UMP biosynthetic process"/>
    <property type="evidence" value="ECO:0007669"/>
    <property type="project" value="UniProtKB-UniRule"/>
</dbReference>
<dbReference type="GO" id="GO:0006207">
    <property type="term" value="P:'de novo' pyrimidine nucleobase biosynthetic process"/>
    <property type="evidence" value="ECO:0007669"/>
    <property type="project" value="InterPro"/>
</dbReference>
<feature type="binding site" evidence="7">
    <location>
        <position position="59"/>
    </location>
    <ligand>
        <name>carbamoyl phosphate</name>
        <dbReference type="ChEBI" id="CHEBI:58228"/>
    </ligand>
</feature>
<keyword evidence="4 7" id="KW-0665">Pyrimidine biosynthesis</keyword>
<feature type="domain" description="Aspartate/ornithine carbamoyltransferase Asp/Orn-binding" evidence="8">
    <location>
        <begin position="157"/>
        <end position="303"/>
    </location>
</feature>
<dbReference type="RefSeq" id="WP_154528045.1">
    <property type="nucleotide sequence ID" value="NZ_JAXDZJ010000114.1"/>
</dbReference>
<evidence type="ECO:0000256" key="2">
    <source>
        <dbReference type="ARBA" id="ARBA00008896"/>
    </source>
</evidence>
<dbReference type="NCBIfam" id="NF002032">
    <property type="entry name" value="PRK00856.1"/>
    <property type="match status" value="1"/>
</dbReference>
<dbReference type="HAMAP" id="MF_00001">
    <property type="entry name" value="Asp_carb_tr"/>
    <property type="match status" value="1"/>
</dbReference>
<keyword evidence="3 7" id="KW-0808">Transferase</keyword>
<dbReference type="PRINTS" id="PR00100">
    <property type="entry name" value="AOTCASE"/>
</dbReference>
<comment type="function">
    <text evidence="5 7">Catalyzes the condensation of carbamoyl phosphate and aspartate to form carbamoyl aspartate and inorganic phosphate, the committed step in the de novo pyrimidine nucleotide biosynthesis pathway.</text>
</comment>
<reference evidence="10 11" key="1">
    <citation type="submission" date="2019-08" db="EMBL/GenBank/DDBJ databases">
        <title>In-depth cultivation of the pig gut microbiome towards novel bacterial diversity and tailored functional studies.</title>
        <authorList>
            <person name="Wylensek D."/>
            <person name="Hitch T.C.A."/>
            <person name="Clavel T."/>
        </authorList>
    </citation>
    <scope>NUCLEOTIDE SEQUENCE [LARGE SCALE GENOMIC DNA]</scope>
    <source>
        <strain evidence="10 11">SM-530-WT-4B</strain>
    </source>
</reference>
<sequence length="310" mass="33642">MSWNRKNLLDLNDWVPQDFEDFVKRALALKPRLVSAPKRPLDSLRGFTVANLFFENSTRTRNSFDVAERMTGAEVIDWSASGSSMSKGESLRDTVWTLCEMGVNALVVRHSATGMPHYIQKLVPHVPVFNAGDGARSHPTQGLLDVTAAVERLGSLKDKTLAIIGDVRYSRVARSDVKAFRGMGARVILSGPRTLMPTRPDALGAEYEPDPRAAAAQADILGLLRVQLERQEAGLFPSVKEYHALYGATEELLSCARPGAVVMHPAPINRGVEVASSVADGPSSLIREQVLCGVLVRMALLDICLGGGAR</sequence>
<keyword evidence="11" id="KW-1185">Reference proteome</keyword>
<evidence type="ECO:0000259" key="8">
    <source>
        <dbReference type="Pfam" id="PF00185"/>
    </source>
</evidence>
<protein>
    <recommendedName>
        <fullName evidence="7">Aspartate carbamoyltransferase</fullName>
        <ecNumber evidence="7">2.1.3.2</ecNumber>
    </recommendedName>
    <alternativeName>
        <fullName evidence="7">Aspartate transcarbamylase</fullName>
        <shortName evidence="7">ATCase</shortName>
    </alternativeName>
</protein>
<dbReference type="GO" id="GO:0004070">
    <property type="term" value="F:aspartate carbamoyltransferase activity"/>
    <property type="evidence" value="ECO:0007669"/>
    <property type="project" value="UniProtKB-UniRule"/>
</dbReference>
<evidence type="ECO:0000313" key="10">
    <source>
        <dbReference type="EMBL" id="MST54935.1"/>
    </source>
</evidence>
<evidence type="ECO:0000256" key="6">
    <source>
        <dbReference type="ARBA" id="ARBA00048859"/>
    </source>
</evidence>
<evidence type="ECO:0000256" key="3">
    <source>
        <dbReference type="ARBA" id="ARBA00022679"/>
    </source>
</evidence>
<dbReference type="InterPro" id="IPR036901">
    <property type="entry name" value="Asp/Orn_carbamoylTrfase_sf"/>
</dbReference>
<dbReference type="PANTHER" id="PTHR45753">
    <property type="entry name" value="ORNITHINE CARBAMOYLTRANSFERASE, MITOCHONDRIAL"/>
    <property type="match status" value="1"/>
</dbReference>
<comment type="similarity">
    <text evidence="2 7">Belongs to the aspartate/ornithine carbamoyltransferase superfamily. ATCase family.</text>
</comment>
<dbReference type="InterPro" id="IPR006131">
    <property type="entry name" value="Asp_carbamoyltransf_Asp/Orn-bd"/>
</dbReference>
<dbReference type="GO" id="GO:0006520">
    <property type="term" value="P:amino acid metabolic process"/>
    <property type="evidence" value="ECO:0007669"/>
    <property type="project" value="InterPro"/>
</dbReference>
<feature type="binding site" evidence="7">
    <location>
        <position position="87"/>
    </location>
    <ligand>
        <name>L-aspartate</name>
        <dbReference type="ChEBI" id="CHEBI:29991"/>
    </ligand>
</feature>
<comment type="catalytic activity">
    <reaction evidence="6 7">
        <text>carbamoyl phosphate + L-aspartate = N-carbamoyl-L-aspartate + phosphate + H(+)</text>
        <dbReference type="Rhea" id="RHEA:20013"/>
        <dbReference type="ChEBI" id="CHEBI:15378"/>
        <dbReference type="ChEBI" id="CHEBI:29991"/>
        <dbReference type="ChEBI" id="CHEBI:32814"/>
        <dbReference type="ChEBI" id="CHEBI:43474"/>
        <dbReference type="ChEBI" id="CHEBI:58228"/>
        <dbReference type="EC" id="2.1.3.2"/>
    </reaction>
</comment>
<dbReference type="InterPro" id="IPR006132">
    <property type="entry name" value="Asp/Orn_carbamoyltranf_P-bd"/>
</dbReference>